<feature type="compositionally biased region" description="Polar residues" evidence="1">
    <location>
        <begin position="153"/>
        <end position="169"/>
    </location>
</feature>
<dbReference type="InParanoid" id="F8PS44"/>
<evidence type="ECO:0000313" key="4">
    <source>
        <dbReference type="Proteomes" id="UP000008063"/>
    </source>
</evidence>
<accession>F8PS44</accession>
<reference evidence="4" key="1">
    <citation type="journal article" date="2011" name="Science">
        <title>The plant cell wall-decomposing machinery underlies the functional diversity of forest fungi.</title>
        <authorList>
            <person name="Eastwood D.C."/>
            <person name="Floudas D."/>
            <person name="Binder M."/>
            <person name="Majcherczyk A."/>
            <person name="Schneider P."/>
            <person name="Aerts A."/>
            <person name="Asiegbu F.O."/>
            <person name="Baker S.E."/>
            <person name="Barry K."/>
            <person name="Bendiksby M."/>
            <person name="Blumentritt M."/>
            <person name="Coutinho P.M."/>
            <person name="Cullen D."/>
            <person name="de Vries R.P."/>
            <person name="Gathman A."/>
            <person name="Goodell B."/>
            <person name="Henrissat B."/>
            <person name="Ihrmark K."/>
            <person name="Kauserud H."/>
            <person name="Kohler A."/>
            <person name="LaButti K."/>
            <person name="Lapidus A."/>
            <person name="Lavin J.L."/>
            <person name="Lee Y.-H."/>
            <person name="Lindquist E."/>
            <person name="Lilly W."/>
            <person name="Lucas S."/>
            <person name="Morin E."/>
            <person name="Murat C."/>
            <person name="Oguiza J.A."/>
            <person name="Park J."/>
            <person name="Pisabarro A.G."/>
            <person name="Riley R."/>
            <person name="Rosling A."/>
            <person name="Salamov A."/>
            <person name="Schmidt O."/>
            <person name="Schmutz J."/>
            <person name="Skrede I."/>
            <person name="Stenlid J."/>
            <person name="Wiebenga A."/>
            <person name="Xie X."/>
            <person name="Kuees U."/>
            <person name="Hibbett D.S."/>
            <person name="Hoffmeister D."/>
            <person name="Hoegberg N."/>
            <person name="Martin F."/>
            <person name="Grigoriev I.V."/>
            <person name="Watkinson S.C."/>
        </authorList>
    </citation>
    <scope>NUCLEOTIDE SEQUENCE [LARGE SCALE GENOMIC DNA]</scope>
    <source>
        <strain evidence="4">strain S7.3</strain>
    </source>
</reference>
<proteinExistence type="predicted"/>
<keyword evidence="4" id="KW-1185">Reference proteome</keyword>
<dbReference type="HOGENOM" id="CLU_1397109_0_0_1"/>
<sequence length="195" mass="21027">MVLERLHIEKESLAASASISGQLAREKDTGVIVSTYNLERDGSTYIKSIDQSMLVLLGACWAHAYILDTEGEVRNPEEGDITHTGSPHYSPNLAHNMSFPVCKACVIFVVGLAIGSSCTYFYMKRVFDHRIRLSLPVVDLTASQSSGFVQTGSDAHSVVGTSDQHQCSSDTRRSNTKSRCEGIGSGSGDCHPVGT</sequence>
<dbReference type="AlphaFoldDB" id="F8PS44"/>
<evidence type="ECO:0000256" key="1">
    <source>
        <dbReference type="SAM" id="MobiDB-lite"/>
    </source>
</evidence>
<feature type="transmembrane region" description="Helical" evidence="2">
    <location>
        <begin position="97"/>
        <end position="123"/>
    </location>
</feature>
<gene>
    <name evidence="3" type="ORF">SERLA73DRAFT_151729</name>
</gene>
<evidence type="ECO:0000313" key="3">
    <source>
        <dbReference type="EMBL" id="EGO01226.1"/>
    </source>
</evidence>
<name>F8PS44_SERL3</name>
<dbReference type="Proteomes" id="UP000008063">
    <property type="component" value="Unassembled WGS sequence"/>
</dbReference>
<dbReference type="EMBL" id="GL945478">
    <property type="protein sequence ID" value="EGO01226.1"/>
    <property type="molecule type" value="Genomic_DNA"/>
</dbReference>
<protein>
    <submittedName>
        <fullName evidence="3">Uncharacterized protein</fullName>
    </submittedName>
</protein>
<keyword evidence="2" id="KW-1133">Transmembrane helix</keyword>
<organism evidence="4">
    <name type="scientific">Serpula lacrymans var. lacrymans (strain S7.3)</name>
    <name type="common">Dry rot fungus</name>
    <dbReference type="NCBI Taxonomy" id="936435"/>
    <lineage>
        <taxon>Eukaryota</taxon>
        <taxon>Fungi</taxon>
        <taxon>Dikarya</taxon>
        <taxon>Basidiomycota</taxon>
        <taxon>Agaricomycotina</taxon>
        <taxon>Agaricomycetes</taxon>
        <taxon>Agaricomycetidae</taxon>
        <taxon>Boletales</taxon>
        <taxon>Coniophorineae</taxon>
        <taxon>Serpulaceae</taxon>
        <taxon>Serpula</taxon>
    </lineage>
</organism>
<evidence type="ECO:0000256" key="2">
    <source>
        <dbReference type="SAM" id="Phobius"/>
    </source>
</evidence>
<keyword evidence="2" id="KW-0812">Transmembrane</keyword>
<keyword evidence="2" id="KW-0472">Membrane</keyword>
<feature type="region of interest" description="Disordered" evidence="1">
    <location>
        <begin position="153"/>
        <end position="195"/>
    </location>
</feature>